<dbReference type="InterPro" id="IPR038718">
    <property type="entry name" value="SNF2-like_sf"/>
</dbReference>
<evidence type="ECO:0000256" key="7">
    <source>
        <dbReference type="ARBA" id="ARBA00023054"/>
    </source>
</evidence>
<evidence type="ECO:0000256" key="4">
    <source>
        <dbReference type="ARBA" id="ARBA00022801"/>
    </source>
</evidence>
<dbReference type="EMBL" id="JABMIG020000027">
    <property type="protein sequence ID" value="KAL3801387.1"/>
    <property type="molecule type" value="Genomic_DNA"/>
</dbReference>
<dbReference type="Gene3D" id="3.40.50.300">
    <property type="entry name" value="P-loop containing nucleotide triphosphate hydrolases"/>
    <property type="match status" value="1"/>
</dbReference>
<keyword evidence="13" id="KW-1185">Reference proteome</keyword>
<dbReference type="Pfam" id="PF00176">
    <property type="entry name" value="SNF2-rel_dom"/>
    <property type="match status" value="1"/>
</dbReference>
<feature type="region of interest" description="Disordered" evidence="9">
    <location>
        <begin position="1"/>
        <end position="67"/>
    </location>
</feature>
<evidence type="ECO:0000259" key="10">
    <source>
        <dbReference type="PROSITE" id="PS51192"/>
    </source>
</evidence>
<feature type="compositionally biased region" description="Polar residues" evidence="9">
    <location>
        <begin position="1153"/>
        <end position="1162"/>
    </location>
</feature>
<feature type="region of interest" description="Disordered" evidence="9">
    <location>
        <begin position="124"/>
        <end position="143"/>
    </location>
</feature>
<dbReference type="InterPro" id="IPR015194">
    <property type="entry name" value="ISWI_HAND-dom"/>
</dbReference>
<comment type="subcellular location">
    <subcellularLocation>
        <location evidence="1">Nucleus</location>
    </subcellularLocation>
</comment>
<dbReference type="PROSITE" id="PS51194">
    <property type="entry name" value="HELICASE_CTER"/>
    <property type="match status" value="1"/>
</dbReference>
<evidence type="ECO:0000256" key="3">
    <source>
        <dbReference type="ARBA" id="ARBA00022741"/>
    </source>
</evidence>
<dbReference type="AlphaFoldDB" id="A0ABD3QLU7"/>
<keyword evidence="5" id="KW-0347">Helicase</keyword>
<keyword evidence="4" id="KW-0378">Hydrolase</keyword>
<evidence type="ECO:0000313" key="12">
    <source>
        <dbReference type="EMBL" id="KAL3801387.1"/>
    </source>
</evidence>
<dbReference type="Gene3D" id="3.40.50.10810">
    <property type="entry name" value="Tandem AAA-ATPase domain"/>
    <property type="match status" value="1"/>
</dbReference>
<dbReference type="InterPro" id="IPR009057">
    <property type="entry name" value="Homeodomain-like_sf"/>
</dbReference>
<evidence type="ECO:0000256" key="2">
    <source>
        <dbReference type="ARBA" id="ARBA00009687"/>
    </source>
</evidence>
<keyword evidence="7" id="KW-0175">Coiled coil</keyword>
<gene>
    <name evidence="12" type="ORF">HJC23_006997</name>
</gene>
<dbReference type="InterPro" id="IPR001650">
    <property type="entry name" value="Helicase_C-like"/>
</dbReference>
<name>A0ABD3QLU7_9STRA</name>
<feature type="domain" description="Helicase C-terminal" evidence="11">
    <location>
        <begin position="486"/>
        <end position="637"/>
    </location>
</feature>
<feature type="compositionally biased region" description="Acidic residues" evidence="9">
    <location>
        <begin position="11"/>
        <end position="44"/>
    </location>
</feature>
<feature type="domain" description="Helicase ATP-binding" evidence="10">
    <location>
        <begin position="186"/>
        <end position="356"/>
    </location>
</feature>
<dbReference type="InterPro" id="IPR014001">
    <property type="entry name" value="Helicase_ATP-bd"/>
</dbReference>
<dbReference type="SUPFAM" id="SSF101224">
    <property type="entry name" value="HAND domain of the nucleosome remodeling ATPase ISWI"/>
    <property type="match status" value="1"/>
</dbReference>
<evidence type="ECO:0000256" key="5">
    <source>
        <dbReference type="ARBA" id="ARBA00022806"/>
    </source>
</evidence>
<dbReference type="PROSITE" id="PS51192">
    <property type="entry name" value="HELICASE_ATP_BIND_1"/>
    <property type="match status" value="1"/>
</dbReference>
<feature type="compositionally biased region" description="Basic residues" evidence="9">
    <location>
        <begin position="126"/>
        <end position="136"/>
    </location>
</feature>
<comment type="caution">
    <text evidence="12">The sequence shown here is derived from an EMBL/GenBank/DDBJ whole genome shotgun (WGS) entry which is preliminary data.</text>
</comment>
<organism evidence="12 13">
    <name type="scientific">Cyclotella cryptica</name>
    <dbReference type="NCBI Taxonomy" id="29204"/>
    <lineage>
        <taxon>Eukaryota</taxon>
        <taxon>Sar</taxon>
        <taxon>Stramenopiles</taxon>
        <taxon>Ochrophyta</taxon>
        <taxon>Bacillariophyta</taxon>
        <taxon>Coscinodiscophyceae</taxon>
        <taxon>Thalassiosirophycidae</taxon>
        <taxon>Stephanodiscales</taxon>
        <taxon>Stephanodiscaceae</taxon>
        <taxon>Cyclotella</taxon>
    </lineage>
</organism>
<evidence type="ECO:0000256" key="1">
    <source>
        <dbReference type="ARBA" id="ARBA00004123"/>
    </source>
</evidence>
<dbReference type="InterPro" id="IPR015195">
    <property type="entry name" value="SLIDE"/>
</dbReference>
<evidence type="ECO:0000313" key="13">
    <source>
        <dbReference type="Proteomes" id="UP001516023"/>
    </source>
</evidence>
<evidence type="ECO:0000256" key="6">
    <source>
        <dbReference type="ARBA" id="ARBA00022840"/>
    </source>
</evidence>
<keyword evidence="8" id="KW-0539">Nucleus</keyword>
<feature type="compositionally biased region" description="Acidic residues" evidence="9">
    <location>
        <begin position="54"/>
        <end position="67"/>
    </location>
</feature>
<dbReference type="InterPro" id="IPR036306">
    <property type="entry name" value="ISWI_HAND-dom_sf"/>
</dbReference>
<dbReference type="GO" id="GO:0005634">
    <property type="term" value="C:nucleus"/>
    <property type="evidence" value="ECO:0007669"/>
    <property type="project" value="UniProtKB-SubCell"/>
</dbReference>
<feature type="region of interest" description="Disordered" evidence="9">
    <location>
        <begin position="1068"/>
        <end position="1093"/>
    </location>
</feature>
<dbReference type="FunFam" id="3.40.50.300:FF:000082">
    <property type="entry name" value="ISWI chromatin remodeling complex ATPase ISW1"/>
    <property type="match status" value="1"/>
</dbReference>
<dbReference type="GO" id="GO:0005524">
    <property type="term" value="F:ATP binding"/>
    <property type="evidence" value="ECO:0007669"/>
    <property type="project" value="UniProtKB-KW"/>
</dbReference>
<keyword evidence="3" id="KW-0547">Nucleotide-binding</keyword>
<reference evidence="12 13" key="1">
    <citation type="journal article" date="2020" name="G3 (Bethesda)">
        <title>Improved Reference Genome for Cyclotella cryptica CCMP332, a Model for Cell Wall Morphogenesis, Salinity Adaptation, and Lipid Production in Diatoms (Bacillariophyta).</title>
        <authorList>
            <person name="Roberts W.R."/>
            <person name="Downey K.M."/>
            <person name="Ruck E.C."/>
            <person name="Traller J.C."/>
            <person name="Alverson A.J."/>
        </authorList>
    </citation>
    <scope>NUCLEOTIDE SEQUENCE [LARGE SCALE GENOMIC DNA]</scope>
    <source>
        <strain evidence="12 13">CCMP332</strain>
    </source>
</reference>
<proteinExistence type="inferred from homology"/>
<feature type="compositionally biased region" description="Polar residues" evidence="9">
    <location>
        <begin position="1077"/>
        <end position="1093"/>
    </location>
</feature>
<accession>A0ABD3QLU7</accession>
<dbReference type="Pfam" id="PF00271">
    <property type="entry name" value="Helicase_C"/>
    <property type="match status" value="1"/>
</dbReference>
<dbReference type="PANTHER" id="PTHR45623:SF49">
    <property type="entry name" value="SWI_SNF-RELATED MATRIX-ASSOCIATED ACTIN-DEPENDENT REGULATOR OF CHROMATIN SUBFAMILY A MEMBER 5"/>
    <property type="match status" value="1"/>
</dbReference>
<evidence type="ECO:0000256" key="8">
    <source>
        <dbReference type="ARBA" id="ARBA00023242"/>
    </source>
</evidence>
<dbReference type="Pfam" id="PF09110">
    <property type="entry name" value="HAND"/>
    <property type="match status" value="1"/>
</dbReference>
<dbReference type="Gene3D" id="1.10.1040.30">
    <property type="entry name" value="ISWI, HAND domain"/>
    <property type="match status" value="1"/>
</dbReference>
<dbReference type="Proteomes" id="UP001516023">
    <property type="component" value="Unassembled WGS sequence"/>
</dbReference>
<dbReference type="SUPFAM" id="SSF46689">
    <property type="entry name" value="Homeodomain-like"/>
    <property type="match status" value="1"/>
</dbReference>
<protein>
    <submittedName>
        <fullName evidence="12">Uncharacterized protein</fullName>
    </submittedName>
</protein>
<dbReference type="GO" id="GO:0016787">
    <property type="term" value="F:hydrolase activity"/>
    <property type="evidence" value="ECO:0007669"/>
    <property type="project" value="UniProtKB-KW"/>
</dbReference>
<dbReference type="CDD" id="cd18793">
    <property type="entry name" value="SF2_C_SNF"/>
    <property type="match status" value="1"/>
</dbReference>
<dbReference type="InterPro" id="IPR027417">
    <property type="entry name" value="P-loop_NTPase"/>
</dbReference>
<feature type="compositionally biased region" description="Basic and acidic residues" evidence="9">
    <location>
        <begin position="1106"/>
        <end position="1122"/>
    </location>
</feature>
<comment type="similarity">
    <text evidence="2">Belongs to the SNF2/RAD54 helicase family. ISWI subfamily.</text>
</comment>
<dbReference type="SUPFAM" id="SSF52540">
    <property type="entry name" value="P-loop containing nucleoside triphosphate hydrolases"/>
    <property type="match status" value="2"/>
</dbReference>
<dbReference type="InterPro" id="IPR049730">
    <property type="entry name" value="SNF2/RAD54-like_C"/>
</dbReference>
<dbReference type="PANTHER" id="PTHR45623">
    <property type="entry name" value="CHROMODOMAIN-HELICASE-DNA-BINDING PROTEIN 3-RELATED-RELATED"/>
    <property type="match status" value="1"/>
</dbReference>
<dbReference type="SMART" id="SM00487">
    <property type="entry name" value="DEXDc"/>
    <property type="match status" value="1"/>
</dbReference>
<dbReference type="InterPro" id="IPR000330">
    <property type="entry name" value="SNF2_N"/>
</dbReference>
<keyword evidence="6" id="KW-0067">ATP-binding</keyword>
<dbReference type="FunFam" id="3.40.50.10810:FF:000015">
    <property type="entry name" value="lymphoid-specific helicase isoform X1"/>
    <property type="match status" value="1"/>
</dbReference>
<evidence type="ECO:0000259" key="11">
    <source>
        <dbReference type="PROSITE" id="PS51194"/>
    </source>
</evidence>
<dbReference type="SMART" id="SM00490">
    <property type="entry name" value="HELICc"/>
    <property type="match status" value="1"/>
</dbReference>
<dbReference type="Pfam" id="PF09111">
    <property type="entry name" value="SLIDE"/>
    <property type="match status" value="1"/>
</dbReference>
<dbReference type="GO" id="GO:0004386">
    <property type="term" value="F:helicase activity"/>
    <property type="evidence" value="ECO:0007669"/>
    <property type="project" value="UniProtKB-KW"/>
</dbReference>
<feature type="region of interest" description="Disordered" evidence="9">
    <location>
        <begin position="1105"/>
        <end position="1172"/>
    </location>
</feature>
<sequence length="1172" mass="133571">MADPESAPPEKDDESDVEIEGIDMQDDDEDAVDDADDVADDDIAQDAGTTDATEGGDGEDEIKVDEHELEELEDARKERMELMAKELASKQQRQQQASGVSKFDYLIGQSEVFAHFLAGSVATTEKHKKKGSRGKSNRLTEAEEDAQLLATATSSRRTTYLKQQPSILAKHCKMHPYQLEGLNWMIKLHDHGINGILADEMGLGKTLQTISLLAYLREGRGVKGPHIVIVPKSVVGNWIKEFKKWCPSIRAIRMGGTKEERKRAVTEDLKPKEDGKYGFDALVCSYEGVLKEKSALAKIPWRYLIIDEAHRIKNENSSLSKAVRLLSTGFRLLITGTPLQNNLHELWALLNFLLPEVFGDSEQFDEWFSMSGKEGQENVIRKLHTVLRPFMLRRVKKDVACALPPKKETKLFIGLTEMQQDWYKRVLRKDAHELNALGGPSQARLMNVLMHLRKVCNHPYLFDGAEQGPPFSDGPHIWENSGKMQLLHKLLPKLKSNGSRVLIFCQMTRVLDILEDYLRLVGHEYCRIDGSTDGETRDSQMEEFNAPGSSKFCFLLSTRAGGLGINLATADIVILYDSDWNPQVDLQAMDRAHRIGQTKPVQVFRFISEGTVEEKIIERADKKLFLDAAVIQQGRLAEQNSKLSKDELMQMVKFGADQIISGKKGTYTDEDIDALIAKGEKKTEALNAKFENAKHNLASFTLSGDMESSTKDTFDFGGENYRDKGKGDSVFINMGTRERKRAVYDVNEYYREAMGTGDSSGLKAHAADAKARKKRKGPHMQDFQLYDRERLDEIAARERELAQMKENHLALIADLRKKITMSPPSDVGQLIDEVGEMEGMLDQFVLTPPEQEEKDQLLSEGFADWSRKDFKSFCGALERHGRYAILKIIEDVTQETGKAENDIKRYYVAFWLHYRRISDWNKIIDKIEKGERKTLRLREIKDIIQEKIERHLESVYSKMYPGLRKGTVPKEVLEQHSPWDLLMYSWSTMQFKYGHAPKGWTYRQEEDAFLLTMMHRHGYGAARRIQLEIRRAWQFRFNWFFKSRSPHEIQKRCDVVIKLVEKELEELHEKEEKENDVNQLNDSQPSVDDTNPFINKLTDRVYSISSDKRDGDEDAVRSESLHGGDGQAGHCDDLKSEVEEPEAEHILPVNTVAEPTSESMQVETEVPLPSSD</sequence>
<evidence type="ECO:0000256" key="9">
    <source>
        <dbReference type="SAM" id="MobiDB-lite"/>
    </source>
</evidence>
<dbReference type="Gene3D" id="1.10.10.60">
    <property type="entry name" value="Homeodomain-like"/>
    <property type="match status" value="2"/>
</dbReference>